<dbReference type="CDD" id="cd04301">
    <property type="entry name" value="NAT_SF"/>
    <property type="match status" value="1"/>
</dbReference>
<dbReference type="PANTHER" id="PTHR43441">
    <property type="entry name" value="RIBOSOMAL-PROTEIN-SERINE ACETYLTRANSFERASE"/>
    <property type="match status" value="1"/>
</dbReference>
<organism evidence="3 4">
    <name type="scientific">Streptomyces taklimakanensis</name>
    <dbReference type="NCBI Taxonomy" id="2569853"/>
    <lineage>
        <taxon>Bacteria</taxon>
        <taxon>Bacillati</taxon>
        <taxon>Actinomycetota</taxon>
        <taxon>Actinomycetes</taxon>
        <taxon>Kitasatosporales</taxon>
        <taxon>Streptomycetaceae</taxon>
        <taxon>Streptomyces</taxon>
    </lineage>
</organism>
<comment type="caution">
    <text evidence="3">The sequence shown here is derived from an EMBL/GenBank/DDBJ whole genome shotgun (WGS) entry which is preliminary data.</text>
</comment>
<sequence length="225" mass="23319">MPPGAAIRRPAGGTGPDPAAGVDRGPVPSAGAASVTSPNVLITARLALRELPPDGIRSVLAGRPGTGVRWAEGYPSQETLGALVRVGRSLLADAYRPGFGLYQIVWRGSGETVGDVVFHAAPDDDGSVEIGYAVVEAYRGRGIAGEAVRALTAWALERPGVTEVRAETDAGNPASRRVLRGAGFRPVGDTDGTFRFVLTRASSGPHRPTPPPRPAPTPPSRHRSA</sequence>
<dbReference type="PANTHER" id="PTHR43441:SF6">
    <property type="entry name" value="N-ACETYLTRANSFERASE DOMAIN-CONTAINING PROTEIN"/>
    <property type="match status" value="1"/>
</dbReference>
<keyword evidence="3" id="KW-0808">Transferase</keyword>
<name>A0A6G2BEC4_9ACTN</name>
<dbReference type="GO" id="GO:0008999">
    <property type="term" value="F:protein-N-terminal-alanine acetyltransferase activity"/>
    <property type="evidence" value="ECO:0007669"/>
    <property type="project" value="TreeGrafter"/>
</dbReference>
<gene>
    <name evidence="3" type="ORF">F0L17_15110</name>
</gene>
<dbReference type="InterPro" id="IPR016181">
    <property type="entry name" value="Acyl_CoA_acyltransferase"/>
</dbReference>
<dbReference type="SUPFAM" id="SSF55729">
    <property type="entry name" value="Acyl-CoA N-acyltransferases (Nat)"/>
    <property type="match status" value="1"/>
</dbReference>
<dbReference type="InterPro" id="IPR051908">
    <property type="entry name" value="Ribosomal_N-acetyltransferase"/>
</dbReference>
<feature type="region of interest" description="Disordered" evidence="1">
    <location>
        <begin position="1"/>
        <end position="34"/>
    </location>
</feature>
<feature type="domain" description="N-acetyltransferase" evidence="2">
    <location>
        <begin position="46"/>
        <end position="201"/>
    </location>
</feature>
<dbReference type="EMBL" id="WIXO01000001">
    <property type="protein sequence ID" value="MTE20413.1"/>
    <property type="molecule type" value="Genomic_DNA"/>
</dbReference>
<dbReference type="Proteomes" id="UP000473014">
    <property type="component" value="Unassembled WGS sequence"/>
</dbReference>
<dbReference type="Gene3D" id="3.40.630.30">
    <property type="match status" value="1"/>
</dbReference>
<evidence type="ECO:0000256" key="1">
    <source>
        <dbReference type="SAM" id="MobiDB-lite"/>
    </source>
</evidence>
<evidence type="ECO:0000259" key="2">
    <source>
        <dbReference type="PROSITE" id="PS51186"/>
    </source>
</evidence>
<keyword evidence="4" id="KW-1185">Reference proteome</keyword>
<proteinExistence type="predicted"/>
<protein>
    <submittedName>
        <fullName evidence="3">GNAT family N-acetyltransferase</fullName>
    </submittedName>
</protein>
<dbReference type="GO" id="GO:1990189">
    <property type="term" value="F:protein N-terminal-serine acetyltransferase activity"/>
    <property type="evidence" value="ECO:0007669"/>
    <property type="project" value="TreeGrafter"/>
</dbReference>
<accession>A0A6G2BEC4</accession>
<feature type="compositionally biased region" description="Pro residues" evidence="1">
    <location>
        <begin position="207"/>
        <end position="219"/>
    </location>
</feature>
<dbReference type="GO" id="GO:0005737">
    <property type="term" value="C:cytoplasm"/>
    <property type="evidence" value="ECO:0007669"/>
    <property type="project" value="TreeGrafter"/>
</dbReference>
<dbReference type="InterPro" id="IPR000182">
    <property type="entry name" value="GNAT_dom"/>
</dbReference>
<dbReference type="AlphaFoldDB" id="A0A6G2BEC4"/>
<dbReference type="Pfam" id="PF13302">
    <property type="entry name" value="Acetyltransf_3"/>
    <property type="match status" value="1"/>
</dbReference>
<feature type="region of interest" description="Disordered" evidence="1">
    <location>
        <begin position="199"/>
        <end position="225"/>
    </location>
</feature>
<dbReference type="PROSITE" id="PS51186">
    <property type="entry name" value="GNAT"/>
    <property type="match status" value="1"/>
</dbReference>
<evidence type="ECO:0000313" key="4">
    <source>
        <dbReference type="Proteomes" id="UP000473014"/>
    </source>
</evidence>
<evidence type="ECO:0000313" key="3">
    <source>
        <dbReference type="EMBL" id="MTE20413.1"/>
    </source>
</evidence>
<reference evidence="3 4" key="1">
    <citation type="submission" date="2019-11" db="EMBL/GenBank/DDBJ databases">
        <authorList>
            <person name="Yuan L."/>
        </authorList>
    </citation>
    <scope>NUCLEOTIDE SEQUENCE [LARGE SCALE GENOMIC DNA]</scope>
    <source>
        <strain evidence="3 4">TRM43335</strain>
    </source>
</reference>